<feature type="region of interest" description="Disordered" evidence="7">
    <location>
        <begin position="185"/>
        <end position="265"/>
    </location>
</feature>
<reference evidence="11" key="1">
    <citation type="journal article" date="2016" name="Nat. Commun.">
        <title>The Gonium pectorale genome demonstrates co-option of cell cycle regulation during the evolution of multicellularity.</title>
        <authorList>
            <person name="Hanschen E.R."/>
            <person name="Marriage T.N."/>
            <person name="Ferris P.J."/>
            <person name="Hamaji T."/>
            <person name="Toyoda A."/>
            <person name="Fujiyama A."/>
            <person name="Neme R."/>
            <person name="Noguchi H."/>
            <person name="Minakuchi Y."/>
            <person name="Suzuki M."/>
            <person name="Kawai-Toyooka H."/>
            <person name="Smith D.R."/>
            <person name="Sparks H."/>
            <person name="Anderson J."/>
            <person name="Bakaric R."/>
            <person name="Luria V."/>
            <person name="Karger A."/>
            <person name="Kirschner M.W."/>
            <person name="Durand P.M."/>
            <person name="Michod R.E."/>
            <person name="Nozaki H."/>
            <person name="Olson B.J."/>
        </authorList>
    </citation>
    <scope>NUCLEOTIDE SEQUENCE [LARGE SCALE GENOMIC DNA]</scope>
    <source>
        <strain evidence="11">NIES-2863</strain>
    </source>
</reference>
<evidence type="ECO:0000313" key="10">
    <source>
        <dbReference type="EMBL" id="KXZ50233.1"/>
    </source>
</evidence>
<dbReference type="SUPFAM" id="SSF103473">
    <property type="entry name" value="MFS general substrate transporter"/>
    <property type="match status" value="1"/>
</dbReference>
<comment type="similarity">
    <text evidence="2">Belongs to the major facilitator superfamily. Nitrate/nitrite porter (TC 2.A.1.8) family.</text>
</comment>
<evidence type="ECO:0000313" key="11">
    <source>
        <dbReference type="Proteomes" id="UP000075714"/>
    </source>
</evidence>
<dbReference type="GO" id="GO:0015112">
    <property type="term" value="F:nitrate transmembrane transporter activity"/>
    <property type="evidence" value="ECO:0007669"/>
    <property type="project" value="InterPro"/>
</dbReference>
<feature type="region of interest" description="Disordered" evidence="7">
    <location>
        <begin position="1"/>
        <end position="23"/>
    </location>
</feature>
<keyword evidence="5" id="KW-0534">Nitrate assimilation</keyword>
<feature type="transmembrane region" description="Helical" evidence="8">
    <location>
        <begin position="665"/>
        <end position="685"/>
    </location>
</feature>
<feature type="region of interest" description="Disordered" evidence="7">
    <location>
        <begin position="340"/>
        <end position="384"/>
    </location>
</feature>
<evidence type="ECO:0000256" key="6">
    <source>
        <dbReference type="ARBA" id="ARBA00023136"/>
    </source>
</evidence>
<feature type="compositionally biased region" description="Polar residues" evidence="7">
    <location>
        <begin position="210"/>
        <end position="220"/>
    </location>
</feature>
<organism evidence="10 11">
    <name type="scientific">Gonium pectorale</name>
    <name type="common">Green alga</name>
    <dbReference type="NCBI Taxonomy" id="33097"/>
    <lineage>
        <taxon>Eukaryota</taxon>
        <taxon>Viridiplantae</taxon>
        <taxon>Chlorophyta</taxon>
        <taxon>core chlorophytes</taxon>
        <taxon>Chlorophyceae</taxon>
        <taxon>CS clade</taxon>
        <taxon>Chlamydomonadales</taxon>
        <taxon>Volvocaceae</taxon>
        <taxon>Gonium</taxon>
    </lineage>
</organism>
<gene>
    <name evidence="10" type="ORF">GPECTOR_17g871</name>
</gene>
<feature type="transmembrane region" description="Helical" evidence="8">
    <location>
        <begin position="603"/>
        <end position="622"/>
    </location>
</feature>
<feature type="region of interest" description="Disordered" evidence="7">
    <location>
        <begin position="92"/>
        <end position="126"/>
    </location>
</feature>
<feature type="compositionally biased region" description="Gly residues" evidence="7">
    <location>
        <begin position="12"/>
        <end position="23"/>
    </location>
</feature>
<dbReference type="InterPro" id="IPR020846">
    <property type="entry name" value="MFS_dom"/>
</dbReference>
<dbReference type="InterPro" id="IPR044772">
    <property type="entry name" value="NO3_transporter"/>
</dbReference>
<keyword evidence="11" id="KW-1185">Reference proteome</keyword>
<keyword evidence="4 8" id="KW-1133">Transmembrane helix</keyword>
<sequence length="791" mass="77004">MADRSVRNLRSGTGGGGWGSAGAGGGEFIVHGPTRHMSFIVAGRGRRRSVLAAASGPQRSGGNPGDCDDYADGRDAANAFLFSSQDIPASAWQPSENLDVGSASGAAPGGGPAIGSGSVPRAAARRHSSVTPIAEHLVAAFASNPVSAAGGGAGAGGGHLPVHSGVSHRGGAIGAFFGSLLSGRDSHRPTARSTGSASTTAARLSRHTPPDTTLLISSPRASEPSVPYPGSRASGASKLPTGTSTASDRTGTTARPTPWAPSTAAAGAAAAVDGAAAATAAAAARSSSTGRLSSAGEIRPAAGGATLVPVAAAATSPAAVAAGDTPAGAQWDASSCCPVRADGGTSSSGAGPSSAVSPGGRTSAAITIPALPSPPPRAASPVPGRAVVAGASGGDGGAAYGVYGLYGLVEGLEATCSSLTVGGLRGASFTRGSLRSHASGRQPQLQLQGVSSRELHVTPAGAAGDSRVASLTGPHAAAATAAATAAAPPATPGSAAGMPTFGSSALVAAAVAVAAAASFPGSPRAAAVAASTLASPFRRPSEPAFARPSEPGRRTAGQLPSPRAMVVRPSSAGGVAAAAAAAARACSFSPFSCRGPPMRAFHLSWLALLLAVLSTLAPAALLPVMATDLRLSKPVVAAGGAAALLGGVASRVVMGFCARRYGPRYCQALALLLTAPAVACMALVRNAAGHIAVRAAIGLSMGMFVVTHFWVVLMFDPSVYSRASTAASSWGNLGSGLTMLLTPLFFQAMLESNGGDAGSAWRAVFYFPAGAPGWECAGTAPQAGDSDRVTP</sequence>
<dbReference type="InterPro" id="IPR011701">
    <property type="entry name" value="MFS"/>
</dbReference>
<dbReference type="PROSITE" id="PS50850">
    <property type="entry name" value="MFS"/>
    <property type="match status" value="1"/>
</dbReference>
<dbReference type="Pfam" id="PF07690">
    <property type="entry name" value="MFS_1"/>
    <property type="match status" value="1"/>
</dbReference>
<proteinExistence type="inferred from homology"/>
<evidence type="ECO:0000256" key="5">
    <source>
        <dbReference type="ARBA" id="ARBA00023063"/>
    </source>
</evidence>
<dbReference type="Proteomes" id="UP000075714">
    <property type="component" value="Unassembled WGS sequence"/>
</dbReference>
<dbReference type="PANTHER" id="PTHR23515">
    <property type="entry name" value="HIGH-AFFINITY NITRATE TRANSPORTER 2.3"/>
    <property type="match status" value="1"/>
</dbReference>
<evidence type="ECO:0000256" key="4">
    <source>
        <dbReference type="ARBA" id="ARBA00022989"/>
    </source>
</evidence>
<name>A0A150GK71_GONPE</name>
<feature type="region of interest" description="Disordered" evidence="7">
    <location>
        <begin position="538"/>
        <end position="561"/>
    </location>
</feature>
<dbReference type="GO" id="GO:0042128">
    <property type="term" value="P:nitrate assimilation"/>
    <property type="evidence" value="ECO:0007669"/>
    <property type="project" value="UniProtKB-KW"/>
</dbReference>
<accession>A0A150GK71</accession>
<evidence type="ECO:0000256" key="8">
    <source>
        <dbReference type="SAM" id="Phobius"/>
    </source>
</evidence>
<dbReference type="AlphaFoldDB" id="A0A150GK71"/>
<feature type="compositionally biased region" description="Polar residues" evidence="7">
    <location>
        <begin position="240"/>
        <end position="251"/>
    </location>
</feature>
<protein>
    <recommendedName>
        <fullName evidence="9">Major facilitator superfamily (MFS) profile domain-containing protein</fullName>
    </recommendedName>
</protein>
<dbReference type="OrthoDB" id="550432at2759"/>
<feature type="transmembrane region" description="Helical" evidence="8">
    <location>
        <begin position="691"/>
        <end position="715"/>
    </location>
</feature>
<evidence type="ECO:0000259" key="9">
    <source>
        <dbReference type="PROSITE" id="PS50850"/>
    </source>
</evidence>
<dbReference type="Gene3D" id="1.20.1250.20">
    <property type="entry name" value="MFS general substrate transporter like domains"/>
    <property type="match status" value="1"/>
</dbReference>
<evidence type="ECO:0000256" key="3">
    <source>
        <dbReference type="ARBA" id="ARBA00022692"/>
    </source>
</evidence>
<dbReference type="EMBL" id="LSYV01000018">
    <property type="protein sequence ID" value="KXZ50233.1"/>
    <property type="molecule type" value="Genomic_DNA"/>
</dbReference>
<evidence type="ECO:0000256" key="7">
    <source>
        <dbReference type="SAM" id="MobiDB-lite"/>
    </source>
</evidence>
<keyword evidence="3 8" id="KW-0812">Transmembrane</keyword>
<dbReference type="GO" id="GO:0016020">
    <property type="term" value="C:membrane"/>
    <property type="evidence" value="ECO:0007669"/>
    <property type="project" value="UniProtKB-SubCell"/>
</dbReference>
<feature type="compositionally biased region" description="Low complexity" evidence="7">
    <location>
        <begin position="191"/>
        <end position="203"/>
    </location>
</feature>
<dbReference type="STRING" id="33097.A0A150GK71"/>
<dbReference type="InterPro" id="IPR036259">
    <property type="entry name" value="MFS_trans_sf"/>
</dbReference>
<comment type="caution">
    <text evidence="10">The sequence shown here is derived from an EMBL/GenBank/DDBJ whole genome shotgun (WGS) entry which is preliminary data.</text>
</comment>
<comment type="subcellular location">
    <subcellularLocation>
        <location evidence="1">Membrane</location>
        <topology evidence="1">Multi-pass membrane protein</topology>
    </subcellularLocation>
</comment>
<feature type="transmembrane region" description="Helical" evidence="8">
    <location>
        <begin position="634"/>
        <end position="653"/>
    </location>
</feature>
<feature type="domain" description="Major facilitator superfamily (MFS) profile" evidence="9">
    <location>
        <begin position="600"/>
        <end position="791"/>
    </location>
</feature>
<evidence type="ECO:0000256" key="2">
    <source>
        <dbReference type="ARBA" id="ARBA00008432"/>
    </source>
</evidence>
<keyword evidence="6 8" id="KW-0472">Membrane</keyword>
<feature type="compositionally biased region" description="Low complexity" evidence="7">
    <location>
        <begin position="252"/>
        <end position="265"/>
    </location>
</feature>
<evidence type="ECO:0000256" key="1">
    <source>
        <dbReference type="ARBA" id="ARBA00004141"/>
    </source>
</evidence>
<feature type="compositionally biased region" description="Low complexity" evidence="7">
    <location>
        <begin position="343"/>
        <end position="360"/>
    </location>
</feature>